<feature type="domain" description="Type II/III secretion system secretin-like" evidence="3">
    <location>
        <begin position="310"/>
        <end position="464"/>
    </location>
</feature>
<dbReference type="GO" id="GO:0015627">
    <property type="term" value="C:type II protein secretion system complex"/>
    <property type="evidence" value="ECO:0007669"/>
    <property type="project" value="TreeGrafter"/>
</dbReference>
<reference evidence="5 6" key="1">
    <citation type="journal article" date="2017" name="Front. Microbiol.">
        <title>Double-Face Meets the Bacterial World: The Opportunistic Pathogen Stenotrophomonas maltophilia.</title>
        <authorList>
            <person name="Lira F."/>
            <person name="Berg G."/>
            <person name="Martinez J.L."/>
        </authorList>
    </citation>
    <scope>NUCLEOTIDE SEQUENCE [LARGE SCALE GENOMIC DNA]</scope>
    <source>
        <strain evidence="5 6">EA1</strain>
    </source>
</reference>
<dbReference type="InterPro" id="IPR050810">
    <property type="entry name" value="Bact_Secretion_Sys_Channel"/>
</dbReference>
<dbReference type="PANTHER" id="PTHR30332">
    <property type="entry name" value="PROBABLE GENERAL SECRETION PATHWAY PROTEIN D"/>
    <property type="match status" value="1"/>
</dbReference>
<dbReference type="AlphaFoldDB" id="A0A2J0UGX9"/>
<evidence type="ECO:0000256" key="1">
    <source>
        <dbReference type="RuleBase" id="RU004003"/>
    </source>
</evidence>
<protein>
    <submittedName>
        <fullName evidence="5">Type II and III secretion system protein</fullName>
    </submittedName>
</protein>
<dbReference type="InterPro" id="IPR004846">
    <property type="entry name" value="T2SS/T3SS_dom"/>
</dbReference>
<feature type="domain" description="Pilus formation protein N-terminal" evidence="4">
    <location>
        <begin position="93"/>
        <end position="156"/>
    </location>
</feature>
<dbReference type="PANTHER" id="PTHR30332:SF17">
    <property type="entry name" value="TYPE IV PILIATION SYSTEM PROTEIN DR_0774-RELATED"/>
    <property type="match status" value="1"/>
</dbReference>
<evidence type="ECO:0000256" key="2">
    <source>
        <dbReference type="SAM" id="SignalP"/>
    </source>
</evidence>
<dbReference type="Pfam" id="PF13629">
    <property type="entry name" value="T2SS-T3SS_pil_N"/>
    <property type="match status" value="1"/>
</dbReference>
<feature type="signal peptide" evidence="2">
    <location>
        <begin position="1"/>
        <end position="28"/>
    </location>
</feature>
<evidence type="ECO:0000259" key="3">
    <source>
        <dbReference type="Pfam" id="PF00263"/>
    </source>
</evidence>
<dbReference type="InterPro" id="IPR001775">
    <property type="entry name" value="GspD/PilQ"/>
</dbReference>
<evidence type="ECO:0000259" key="4">
    <source>
        <dbReference type="Pfam" id="PF13629"/>
    </source>
</evidence>
<dbReference type="PRINTS" id="PR00811">
    <property type="entry name" value="BCTERIALGSPD"/>
</dbReference>
<dbReference type="Proteomes" id="UP000230167">
    <property type="component" value="Unassembled WGS sequence"/>
</dbReference>
<feature type="chain" id="PRO_5014326865" evidence="2">
    <location>
        <begin position="29"/>
        <end position="498"/>
    </location>
</feature>
<comment type="similarity">
    <text evidence="1">Belongs to the bacterial secretin family.</text>
</comment>
<dbReference type="RefSeq" id="WP_100439474.1">
    <property type="nucleotide sequence ID" value="NZ_CBCPIZ010000010.1"/>
</dbReference>
<dbReference type="OrthoDB" id="9775455at2"/>
<accession>A0A2J0UGX9</accession>
<dbReference type="InterPro" id="IPR032789">
    <property type="entry name" value="T2SS-T3SS_pil_N"/>
</dbReference>
<dbReference type="EMBL" id="NEQV01000001">
    <property type="protein sequence ID" value="PJL34108.1"/>
    <property type="molecule type" value="Genomic_DNA"/>
</dbReference>
<organism evidence="5 6">
    <name type="scientific">Stenotrophomonas maltophilia</name>
    <name type="common">Pseudomonas maltophilia</name>
    <name type="synonym">Xanthomonas maltophilia</name>
    <dbReference type="NCBI Taxonomy" id="40324"/>
    <lineage>
        <taxon>Bacteria</taxon>
        <taxon>Pseudomonadati</taxon>
        <taxon>Pseudomonadota</taxon>
        <taxon>Gammaproteobacteria</taxon>
        <taxon>Lysobacterales</taxon>
        <taxon>Lysobacteraceae</taxon>
        <taxon>Stenotrophomonas</taxon>
        <taxon>Stenotrophomonas maltophilia group</taxon>
    </lineage>
</organism>
<sequence length="498" mass="53462">MRSNNGIRSLIAATAAIAVVTAPLLAMAQTTGTQLTPVPVMAAPRPAVQAQPQANANHAPVPGGQTTFPAPVPDPAYRTSASAMPAVPLPTRARIYAGQAAVYTLPSGLKRVAVGSGEMLEVTNVGPRDLIMMGMKAGSTTVHLWLQNGKQLQVQVDISENDAVSLAETIRTLLADVEKINVHAVADRVVITGQDINPGIGSRIDAIQKIYPTVLNFTTADPVGMRPMVQMDVKIMEFDSNALEELGIQWDNVIRGPVAGIVKDFTNNNYYRINPEQSPANGVLLPNKLQGTQAFFGIATQIGSAINLMMNKGKAFLLASPQLSARSGGQAKFLAGGEVPIPVPQGFGQVTVDYKEYGIKLDIEPLVNFNQDISTRILAEVSRVDPTVTVQGVPGFTTRRTESEINVHAGETIVISGLIDSSAQQDAKRLPLLGDIPILGKLFRSDGFRGNRTELVMFVTPRVVTPSSQENLDGLERARQIQERGQQAMPRRNKNFVQ</sequence>
<gene>
    <name evidence="5" type="ORF">B9Y64_03180</name>
</gene>
<proteinExistence type="inferred from homology"/>
<dbReference type="GO" id="GO:0009306">
    <property type="term" value="P:protein secretion"/>
    <property type="evidence" value="ECO:0007669"/>
    <property type="project" value="InterPro"/>
</dbReference>
<keyword evidence="2" id="KW-0732">Signal</keyword>
<comment type="caution">
    <text evidence="5">The sequence shown here is derived from an EMBL/GenBank/DDBJ whole genome shotgun (WGS) entry which is preliminary data.</text>
</comment>
<dbReference type="Pfam" id="PF00263">
    <property type="entry name" value="Secretin"/>
    <property type="match status" value="1"/>
</dbReference>
<evidence type="ECO:0000313" key="5">
    <source>
        <dbReference type="EMBL" id="PJL34108.1"/>
    </source>
</evidence>
<evidence type="ECO:0000313" key="6">
    <source>
        <dbReference type="Proteomes" id="UP000230167"/>
    </source>
</evidence>
<name>A0A2J0UGX9_STEMA</name>